<comment type="caution">
    <text evidence="3">The sequence shown here is derived from an EMBL/GenBank/DDBJ whole genome shotgun (WGS) entry which is preliminary data.</text>
</comment>
<evidence type="ECO:0000259" key="2">
    <source>
        <dbReference type="Pfam" id="PF03724"/>
    </source>
</evidence>
<evidence type="ECO:0000313" key="3">
    <source>
        <dbReference type="EMBL" id="KGD60718.1"/>
    </source>
</evidence>
<feature type="compositionally biased region" description="Low complexity" evidence="1">
    <location>
        <begin position="102"/>
        <end position="112"/>
    </location>
</feature>
<dbReference type="PANTHER" id="PTHR35535:SF1">
    <property type="entry name" value="HEAT SHOCK PROTEIN HSLJ"/>
    <property type="match status" value="1"/>
</dbReference>
<organism evidence="3 4">
    <name type="scientific">Alcanivorax jadensis T9</name>
    <dbReference type="NCBI Taxonomy" id="1177181"/>
    <lineage>
        <taxon>Bacteria</taxon>
        <taxon>Pseudomonadati</taxon>
        <taxon>Pseudomonadota</taxon>
        <taxon>Gammaproteobacteria</taxon>
        <taxon>Oceanospirillales</taxon>
        <taxon>Alcanivoracaceae</taxon>
        <taxon>Alcanivorax</taxon>
    </lineage>
</organism>
<gene>
    <name evidence="3" type="ORF">T9A_02195</name>
</gene>
<dbReference type="Gene3D" id="2.40.128.270">
    <property type="match status" value="1"/>
</dbReference>
<feature type="domain" description="DUF306" evidence="2">
    <location>
        <begin position="332"/>
        <end position="438"/>
    </location>
</feature>
<dbReference type="Proteomes" id="UP000029443">
    <property type="component" value="Unassembled WGS sequence"/>
</dbReference>
<accession>A0ABR4WBD0</accession>
<reference evidence="3 4" key="1">
    <citation type="submission" date="2012-09" db="EMBL/GenBank/DDBJ databases">
        <title>Genome Sequence of alkane-degrading Bacterium Alcanivorax jadensis T9.</title>
        <authorList>
            <person name="Lai Q."/>
            <person name="Shao Z."/>
        </authorList>
    </citation>
    <scope>NUCLEOTIDE SEQUENCE [LARGE SCALE GENOMIC DNA]</scope>
    <source>
        <strain evidence="3 4">T9</strain>
    </source>
</reference>
<dbReference type="EMBL" id="ARXU01000008">
    <property type="protein sequence ID" value="KGD60718.1"/>
    <property type="molecule type" value="Genomic_DNA"/>
</dbReference>
<sequence>MKQFVVLCLTGLALLGCSDNDTGTPPISSPPSDTGNPLVGAWQNGEQTLVLEENGDFYLPADNQRQGLTWENGDGTFTFRYLDNSRLAVETQSVSGEQQQDTLSLSPSTPSTGEEEQADSPLFTGDYQRANDAVGHLSGRVELPKDSELPDKAVLTVSLLTRNDEAVIRRLIPLTSDALSQPFRLYYPASAVNADSDYQVRSQVLADGGLFFQSEPTPLDFTRGQFADITLPLSAVMTASETLRGALVYQYGTTSLILCNSDRRLQLAGPQRDDLIDAYEAAREYPLQPRVATISGLLRKVPGEQEGSIQSGIIVESFSLESGYDDCRLPSAELTNTRWQLSALGDKTLDASSKQQPYLTLDNEGNVHGNAGCNGLNGSYQLNNDSLSFGAIATTRKACPDMAGEQAFLQALKATNGFRIDGELLTLFDDNNQSLAGFQAIAL</sequence>
<dbReference type="InterPro" id="IPR039366">
    <property type="entry name" value="Pilotin"/>
</dbReference>
<name>A0ABR4WBD0_9GAMM</name>
<protein>
    <recommendedName>
        <fullName evidence="2">DUF306 domain-containing protein</fullName>
    </recommendedName>
</protein>
<dbReference type="Pfam" id="PF09619">
    <property type="entry name" value="YscW"/>
    <property type="match status" value="1"/>
</dbReference>
<dbReference type="InterPro" id="IPR053147">
    <property type="entry name" value="Hsp_HslJ-like"/>
</dbReference>
<dbReference type="PANTHER" id="PTHR35535">
    <property type="entry name" value="HEAT SHOCK PROTEIN HSLJ"/>
    <property type="match status" value="1"/>
</dbReference>
<evidence type="ECO:0000313" key="4">
    <source>
        <dbReference type="Proteomes" id="UP000029443"/>
    </source>
</evidence>
<dbReference type="RefSeq" id="WP_035248347.1">
    <property type="nucleotide sequence ID" value="NZ_ARXU01000008.1"/>
</dbReference>
<feature type="compositionally biased region" description="Polar residues" evidence="1">
    <location>
        <begin position="90"/>
        <end position="101"/>
    </location>
</feature>
<dbReference type="InterPro" id="IPR038670">
    <property type="entry name" value="HslJ-like_sf"/>
</dbReference>
<dbReference type="Pfam" id="PF03724">
    <property type="entry name" value="META"/>
    <property type="match status" value="1"/>
</dbReference>
<dbReference type="PROSITE" id="PS51257">
    <property type="entry name" value="PROKAR_LIPOPROTEIN"/>
    <property type="match status" value="1"/>
</dbReference>
<dbReference type="InterPro" id="IPR038139">
    <property type="entry name" value="NlpE_C_sf"/>
</dbReference>
<dbReference type="Gene3D" id="2.40.50.540">
    <property type="match status" value="1"/>
</dbReference>
<keyword evidence="4" id="KW-1185">Reference proteome</keyword>
<feature type="region of interest" description="Disordered" evidence="1">
    <location>
        <begin position="90"/>
        <end position="119"/>
    </location>
</feature>
<evidence type="ECO:0000256" key="1">
    <source>
        <dbReference type="SAM" id="MobiDB-lite"/>
    </source>
</evidence>
<dbReference type="InterPro" id="IPR005184">
    <property type="entry name" value="DUF306_Meta_HslJ"/>
</dbReference>
<proteinExistence type="predicted"/>